<dbReference type="GO" id="GO:0022857">
    <property type="term" value="F:transmembrane transporter activity"/>
    <property type="evidence" value="ECO:0007669"/>
    <property type="project" value="InterPro"/>
</dbReference>
<keyword evidence="3" id="KW-1003">Cell membrane</keyword>
<dbReference type="InterPro" id="IPR011701">
    <property type="entry name" value="MFS"/>
</dbReference>
<feature type="transmembrane region" description="Helical" evidence="9">
    <location>
        <begin position="443"/>
        <end position="467"/>
    </location>
</feature>
<dbReference type="EMBL" id="JAQQPM010000001">
    <property type="protein sequence ID" value="KAK2067295.1"/>
    <property type="molecule type" value="Genomic_DNA"/>
</dbReference>
<feature type="region of interest" description="Disordered" evidence="8">
    <location>
        <begin position="527"/>
        <end position="547"/>
    </location>
</feature>
<dbReference type="PANTHER" id="PTHR23502:SF186">
    <property type="entry name" value="MAJOR FACILITATOR SUPERFAMILY (MFS) PROFILE DOMAIN-CONTAINING PROTEIN"/>
    <property type="match status" value="1"/>
</dbReference>
<evidence type="ECO:0000256" key="9">
    <source>
        <dbReference type="SAM" id="Phobius"/>
    </source>
</evidence>
<dbReference type="CDD" id="cd17323">
    <property type="entry name" value="MFS_Tpo1_MDR_like"/>
    <property type="match status" value="1"/>
</dbReference>
<dbReference type="PROSITE" id="PS50850">
    <property type="entry name" value="MFS"/>
    <property type="match status" value="1"/>
</dbReference>
<evidence type="ECO:0000256" key="2">
    <source>
        <dbReference type="ARBA" id="ARBA00022448"/>
    </source>
</evidence>
<keyword evidence="6 9" id="KW-0472">Membrane</keyword>
<feature type="transmembrane region" description="Helical" evidence="9">
    <location>
        <begin position="141"/>
        <end position="160"/>
    </location>
</feature>
<proteinExistence type="inferred from homology"/>
<dbReference type="Gene3D" id="1.20.1250.20">
    <property type="entry name" value="MFS general substrate transporter like domains"/>
    <property type="match status" value="1"/>
</dbReference>
<feature type="transmembrane region" description="Helical" evidence="9">
    <location>
        <begin position="201"/>
        <end position="224"/>
    </location>
</feature>
<accession>A0AAD9HYS5</accession>
<keyword evidence="12" id="KW-1185">Reference proteome</keyword>
<dbReference type="FunFam" id="1.20.1250.20:FF:000266">
    <property type="entry name" value="MFS multidrug transporter, putative"/>
    <property type="match status" value="1"/>
</dbReference>
<organism evidence="11 12">
    <name type="scientific">Phyllachora maydis</name>
    <dbReference type="NCBI Taxonomy" id="1825666"/>
    <lineage>
        <taxon>Eukaryota</taxon>
        <taxon>Fungi</taxon>
        <taxon>Dikarya</taxon>
        <taxon>Ascomycota</taxon>
        <taxon>Pezizomycotina</taxon>
        <taxon>Sordariomycetes</taxon>
        <taxon>Sordariomycetidae</taxon>
        <taxon>Phyllachorales</taxon>
        <taxon>Phyllachoraceae</taxon>
        <taxon>Phyllachora</taxon>
    </lineage>
</organism>
<dbReference type="GO" id="GO:0005886">
    <property type="term" value="C:plasma membrane"/>
    <property type="evidence" value="ECO:0007669"/>
    <property type="project" value="UniProtKB-SubCell"/>
</dbReference>
<feature type="transmembrane region" description="Helical" evidence="9">
    <location>
        <begin position="111"/>
        <end position="129"/>
    </location>
</feature>
<keyword evidence="2" id="KW-0813">Transport</keyword>
<dbReference type="Proteomes" id="UP001217918">
    <property type="component" value="Unassembled WGS sequence"/>
</dbReference>
<gene>
    <name evidence="11" type="ORF">P8C59_001051</name>
</gene>
<evidence type="ECO:0000256" key="1">
    <source>
        <dbReference type="ARBA" id="ARBA00004651"/>
    </source>
</evidence>
<feature type="transmembrane region" description="Helical" evidence="9">
    <location>
        <begin position="307"/>
        <end position="333"/>
    </location>
</feature>
<dbReference type="PANTHER" id="PTHR23502">
    <property type="entry name" value="MAJOR FACILITATOR SUPERFAMILY"/>
    <property type="match status" value="1"/>
</dbReference>
<sequence>MSGPEDAAGPGAAGEPVRPARIPWYRLVYDQAGITAEVADYPYRGSGTDDDPYVVHWIPDDARNPMNFSMAFRWWLTAVAAVTTLAVALVSSGYTGSIPGMMAALGSSGEVATLGLSLYVLGFALGPLLWGPLSEMYGRQVVFVGTYAAFAAFNAGAAGADSAATVIVLRFFAGAWGSSPLTNAGGIIADMFPASQRGLALSLFASAPMLGPVLGPIVGGFAGMNAGWRWVLGVMAAVSAFMWILGTLLMPETYAPVLLRRRAAELSSRTGKVYQSALEQDKGRVSLAESVHTSLCRPWMLLFCEPIVLLLTIYTAIIYGTLYMLFGAFPIVYQELRGWNPGVGGLAFVPLLLGIGAALGYNVWENGRYVKVDEAHGGFAPPEQRLPPVMVGSVAIPIALFWFAWTDGPGVHWLVSVSSGVLFGFGLNLLFMSILNYLIDAYTIYAASVLAANTVLRSLFGAAFPLFTSYMYDDLGVHWAASVPAFLALACVPAPFLFWRYGPTIRARCRYAAEADAYMRRVQAQREAQEKRVTGAPVGEDDGVESG</sequence>
<evidence type="ECO:0000259" key="10">
    <source>
        <dbReference type="PROSITE" id="PS50850"/>
    </source>
</evidence>
<keyword evidence="5 9" id="KW-1133">Transmembrane helix</keyword>
<feature type="domain" description="Major facilitator superfamily (MFS) profile" evidence="10">
    <location>
        <begin position="76"/>
        <end position="506"/>
    </location>
</feature>
<dbReference type="InterPro" id="IPR036259">
    <property type="entry name" value="MFS_trans_sf"/>
</dbReference>
<evidence type="ECO:0000256" key="4">
    <source>
        <dbReference type="ARBA" id="ARBA00022692"/>
    </source>
</evidence>
<evidence type="ECO:0000256" key="3">
    <source>
        <dbReference type="ARBA" id="ARBA00022475"/>
    </source>
</evidence>
<feature type="transmembrane region" description="Helical" evidence="9">
    <location>
        <begin position="345"/>
        <end position="364"/>
    </location>
</feature>
<evidence type="ECO:0000313" key="12">
    <source>
        <dbReference type="Proteomes" id="UP001217918"/>
    </source>
</evidence>
<evidence type="ECO:0000256" key="6">
    <source>
        <dbReference type="ARBA" id="ARBA00023136"/>
    </source>
</evidence>
<reference evidence="11" key="1">
    <citation type="journal article" date="2023" name="Mol. Plant Microbe Interact.">
        <title>Elucidating the Obligate Nature and Biological Capacity of an Invasive Fungal Corn Pathogen.</title>
        <authorList>
            <person name="MacCready J.S."/>
            <person name="Roggenkamp E.M."/>
            <person name="Gdanetz K."/>
            <person name="Chilvers M.I."/>
        </authorList>
    </citation>
    <scope>NUCLEOTIDE SEQUENCE</scope>
    <source>
        <strain evidence="11">PM02</strain>
    </source>
</reference>
<dbReference type="Pfam" id="PF07690">
    <property type="entry name" value="MFS_1"/>
    <property type="match status" value="1"/>
</dbReference>
<feature type="transmembrane region" description="Helical" evidence="9">
    <location>
        <begin position="479"/>
        <end position="499"/>
    </location>
</feature>
<feature type="transmembrane region" description="Helical" evidence="9">
    <location>
        <begin position="230"/>
        <end position="251"/>
    </location>
</feature>
<evidence type="ECO:0000256" key="8">
    <source>
        <dbReference type="SAM" id="MobiDB-lite"/>
    </source>
</evidence>
<feature type="transmembrane region" description="Helical" evidence="9">
    <location>
        <begin position="72"/>
        <end position="91"/>
    </location>
</feature>
<comment type="caution">
    <text evidence="11">The sequence shown here is derived from an EMBL/GenBank/DDBJ whole genome shotgun (WGS) entry which is preliminary data.</text>
</comment>
<dbReference type="InterPro" id="IPR020846">
    <property type="entry name" value="MFS_dom"/>
</dbReference>
<evidence type="ECO:0000256" key="7">
    <source>
        <dbReference type="ARBA" id="ARBA00038459"/>
    </source>
</evidence>
<feature type="transmembrane region" description="Helical" evidence="9">
    <location>
        <begin position="411"/>
        <end position="431"/>
    </location>
</feature>
<protein>
    <recommendedName>
        <fullName evidence="10">Major facilitator superfamily (MFS) profile domain-containing protein</fullName>
    </recommendedName>
</protein>
<comment type="subcellular location">
    <subcellularLocation>
        <location evidence="1">Cell membrane</location>
        <topology evidence="1">Multi-pass membrane protein</topology>
    </subcellularLocation>
</comment>
<comment type="similarity">
    <text evidence="7">Belongs to the major facilitator superfamily. DHA1 family. Polyamines/proton antiporter (TC 2.A.1.2.16) subfamily.</text>
</comment>
<name>A0AAD9HYS5_9PEZI</name>
<feature type="transmembrane region" description="Helical" evidence="9">
    <location>
        <begin position="166"/>
        <end position="189"/>
    </location>
</feature>
<dbReference type="AlphaFoldDB" id="A0AAD9HYS5"/>
<evidence type="ECO:0000256" key="5">
    <source>
        <dbReference type="ARBA" id="ARBA00022989"/>
    </source>
</evidence>
<dbReference type="SUPFAM" id="SSF103473">
    <property type="entry name" value="MFS general substrate transporter"/>
    <property type="match status" value="1"/>
</dbReference>
<keyword evidence="4 9" id="KW-0812">Transmembrane</keyword>
<evidence type="ECO:0000313" key="11">
    <source>
        <dbReference type="EMBL" id="KAK2067295.1"/>
    </source>
</evidence>